<keyword evidence="8" id="KW-0677">Repeat</keyword>
<evidence type="ECO:0000256" key="6">
    <source>
        <dbReference type="ARBA" id="ARBA00022692"/>
    </source>
</evidence>
<dbReference type="PANTHER" id="PTHR48009:SF9">
    <property type="entry name" value="LRR RECEPTOR-LIKE SERINE_THREONINE-PROTEIN KINASE GSO1"/>
    <property type="match status" value="1"/>
</dbReference>
<evidence type="ECO:0000313" key="16">
    <source>
        <dbReference type="EMBL" id="OIW06978.1"/>
    </source>
</evidence>
<dbReference type="Pfam" id="PF08263">
    <property type="entry name" value="LRRNT_2"/>
    <property type="match status" value="1"/>
</dbReference>
<keyword evidence="17" id="KW-1185">Reference proteome</keyword>
<evidence type="ECO:0000256" key="5">
    <source>
        <dbReference type="ARBA" id="ARBA00022614"/>
    </source>
</evidence>
<keyword evidence="12" id="KW-1015">Disulfide bond</keyword>
<evidence type="ECO:0000256" key="2">
    <source>
        <dbReference type="ARBA" id="ARBA00004191"/>
    </source>
</evidence>
<keyword evidence="11" id="KW-0472">Membrane</keyword>
<dbReference type="STRING" id="3871.A0A1J7HKM3"/>
<keyword evidence="5" id="KW-0433">Leucine-rich repeat</keyword>
<dbReference type="GO" id="GO:0006952">
    <property type="term" value="P:defense response"/>
    <property type="evidence" value="ECO:0007669"/>
    <property type="project" value="UniProtKB-KW"/>
</dbReference>
<evidence type="ECO:0000259" key="15">
    <source>
        <dbReference type="Pfam" id="PF08263"/>
    </source>
</evidence>
<dbReference type="Gene3D" id="3.80.10.10">
    <property type="entry name" value="Ribonuclease Inhibitor"/>
    <property type="match status" value="2"/>
</dbReference>
<name>A0A1J7HKM3_LUPAN</name>
<dbReference type="EMBL" id="CM007368">
    <property type="protein sequence ID" value="OIW06978.1"/>
    <property type="molecule type" value="Genomic_DNA"/>
</dbReference>
<dbReference type="GO" id="GO:0016020">
    <property type="term" value="C:membrane"/>
    <property type="evidence" value="ECO:0007669"/>
    <property type="project" value="UniProtKB-SubCell"/>
</dbReference>
<dbReference type="OrthoDB" id="676979at2759"/>
<dbReference type="InterPro" id="IPR013210">
    <property type="entry name" value="LRR_N_plant-typ"/>
</dbReference>
<dbReference type="InterPro" id="IPR032675">
    <property type="entry name" value="LRR_dom_sf"/>
</dbReference>
<dbReference type="Proteomes" id="UP000188354">
    <property type="component" value="Chromosome LG08"/>
</dbReference>
<feature type="domain" description="Leucine-rich repeat-containing N-terminal plant-type" evidence="15">
    <location>
        <begin position="32"/>
        <end position="67"/>
    </location>
</feature>
<keyword evidence="9" id="KW-0611">Plant defense</keyword>
<dbReference type="Pfam" id="PF13855">
    <property type="entry name" value="LRR_8"/>
    <property type="match status" value="2"/>
</dbReference>
<dbReference type="InterPro" id="IPR003591">
    <property type="entry name" value="Leu-rich_rpt_typical-subtyp"/>
</dbReference>
<organism evidence="16 17">
    <name type="scientific">Lupinus angustifolius</name>
    <name type="common">Narrow-leaved blue lupine</name>
    <dbReference type="NCBI Taxonomy" id="3871"/>
    <lineage>
        <taxon>Eukaryota</taxon>
        <taxon>Viridiplantae</taxon>
        <taxon>Streptophyta</taxon>
        <taxon>Embryophyta</taxon>
        <taxon>Tracheophyta</taxon>
        <taxon>Spermatophyta</taxon>
        <taxon>Magnoliopsida</taxon>
        <taxon>eudicotyledons</taxon>
        <taxon>Gunneridae</taxon>
        <taxon>Pentapetalae</taxon>
        <taxon>rosids</taxon>
        <taxon>fabids</taxon>
        <taxon>Fabales</taxon>
        <taxon>Fabaceae</taxon>
        <taxon>Papilionoideae</taxon>
        <taxon>50 kb inversion clade</taxon>
        <taxon>genistoids sensu lato</taxon>
        <taxon>core genistoids</taxon>
        <taxon>Genisteae</taxon>
        <taxon>Lupinus</taxon>
    </lineage>
</organism>
<dbReference type="PROSITE" id="PS51450">
    <property type="entry name" value="LRR"/>
    <property type="match status" value="1"/>
</dbReference>
<accession>A0A1J7HKM3</accession>
<feature type="signal peptide" evidence="14">
    <location>
        <begin position="1"/>
        <end position="16"/>
    </location>
</feature>
<dbReference type="Pfam" id="PF00560">
    <property type="entry name" value="LRR_1"/>
    <property type="match status" value="1"/>
</dbReference>
<evidence type="ECO:0000256" key="4">
    <source>
        <dbReference type="ARBA" id="ARBA00022525"/>
    </source>
</evidence>
<dbReference type="AlphaFoldDB" id="A0A1J7HKM3"/>
<proteinExistence type="inferred from homology"/>
<reference evidence="16 17" key="1">
    <citation type="journal article" date="2017" name="Plant Biotechnol. J.">
        <title>A comprehensive draft genome sequence for lupin (Lupinus angustifolius), an emerging health food: insights into plant-microbe interactions and legume evolution.</title>
        <authorList>
            <person name="Hane J.K."/>
            <person name="Ming Y."/>
            <person name="Kamphuis L.G."/>
            <person name="Nelson M.N."/>
            <person name="Garg G."/>
            <person name="Atkins C.A."/>
            <person name="Bayer P.E."/>
            <person name="Bravo A."/>
            <person name="Bringans S."/>
            <person name="Cannon S."/>
            <person name="Edwards D."/>
            <person name="Foley R."/>
            <person name="Gao L.L."/>
            <person name="Harrison M.J."/>
            <person name="Huang W."/>
            <person name="Hurgobin B."/>
            <person name="Li S."/>
            <person name="Liu C.W."/>
            <person name="McGrath A."/>
            <person name="Morahan G."/>
            <person name="Murray J."/>
            <person name="Weller J."/>
            <person name="Jian J."/>
            <person name="Singh K.B."/>
        </authorList>
    </citation>
    <scope>NUCLEOTIDE SEQUENCE [LARGE SCALE GENOMIC DNA]</scope>
    <source>
        <strain evidence="17">cv. Tanjil</strain>
        <tissue evidence="16">Whole plant</tissue>
    </source>
</reference>
<evidence type="ECO:0000256" key="7">
    <source>
        <dbReference type="ARBA" id="ARBA00022729"/>
    </source>
</evidence>
<evidence type="ECO:0000313" key="17">
    <source>
        <dbReference type="Proteomes" id="UP000188354"/>
    </source>
</evidence>
<evidence type="ECO:0000256" key="9">
    <source>
        <dbReference type="ARBA" id="ARBA00022821"/>
    </source>
</evidence>
<protein>
    <recommendedName>
        <fullName evidence="15">Leucine-rich repeat-containing N-terminal plant-type domain-containing protein</fullName>
    </recommendedName>
</protein>
<keyword evidence="4" id="KW-0964">Secreted</keyword>
<evidence type="ECO:0000256" key="1">
    <source>
        <dbReference type="ARBA" id="ARBA00004170"/>
    </source>
</evidence>
<dbReference type="InterPro" id="IPR001611">
    <property type="entry name" value="Leu-rich_rpt"/>
</dbReference>
<dbReference type="PANTHER" id="PTHR48009">
    <property type="entry name" value="LEUCINE-RICH REPEAT (LRR) FAMILY PROTEIN"/>
    <property type="match status" value="1"/>
</dbReference>
<evidence type="ECO:0000256" key="14">
    <source>
        <dbReference type="SAM" id="SignalP"/>
    </source>
</evidence>
<gene>
    <name evidence="16" type="ORF">TanjilG_18366</name>
</gene>
<evidence type="ECO:0000256" key="3">
    <source>
        <dbReference type="ARBA" id="ARBA00022512"/>
    </source>
</evidence>
<feature type="chain" id="PRO_5012634026" description="Leucine-rich repeat-containing N-terminal plant-type domain-containing protein" evidence="14">
    <location>
        <begin position="17"/>
        <end position="390"/>
    </location>
</feature>
<dbReference type="PRINTS" id="PR00019">
    <property type="entry name" value="LEURICHRPT"/>
</dbReference>
<dbReference type="KEGG" id="lang:109353400"/>
<dbReference type="OMA" id="PPWSCLA"/>
<keyword evidence="7 14" id="KW-0732">Signal</keyword>
<evidence type="ECO:0000256" key="13">
    <source>
        <dbReference type="ARBA" id="ARBA00038043"/>
    </source>
</evidence>
<dbReference type="SUPFAM" id="SSF52058">
    <property type="entry name" value="L domain-like"/>
    <property type="match status" value="1"/>
</dbReference>
<evidence type="ECO:0000256" key="8">
    <source>
        <dbReference type="ARBA" id="ARBA00022737"/>
    </source>
</evidence>
<keyword evidence="6" id="KW-0812">Transmembrane</keyword>
<sequence>MQNLFFLCLTIITCLSVFDSNNFIAQAVTSWSEIATLKAFKSSINPSSIKPGSCLASWNFTIDPCSFPRRTYFTCGLTCTPDSTHINQITLDPVGYTGTLTPLISKLTNLITLDLSENSFFGPIPSSLYSLPNLQTLTLRSNSFSGSIPPTIKSLISLQSLDLSHNSLSGSLPISLNYLSNLRRIDLSFNKLNGSIPELPPNLSELAIKANSLSGPLQKSTFQKANKLAVLELSENSLYGKLEPWLFQLPSLQQVDLANNRFNGIEIWKPANGRSSDLVAIDLGFNTIQGYAPANLSAYPTLSSLSIRYNLLRGTIPLEYGESKTLKRLFLDGNFLTGKPPAGLLVSGNIFSGSLGNNCLVGCPASSQLCKPAQKPSSVCKKAYNGKPST</sequence>
<evidence type="ECO:0000256" key="12">
    <source>
        <dbReference type="ARBA" id="ARBA00023157"/>
    </source>
</evidence>
<evidence type="ECO:0000256" key="10">
    <source>
        <dbReference type="ARBA" id="ARBA00022989"/>
    </source>
</evidence>
<dbReference type="InterPro" id="IPR053213">
    <property type="entry name" value="RLP29"/>
</dbReference>
<keyword evidence="10" id="KW-1133">Transmembrane helix</keyword>
<dbReference type="Gramene" id="OIW06978">
    <property type="protein sequence ID" value="OIW06978"/>
    <property type="gene ID" value="TanjilG_18366"/>
</dbReference>
<evidence type="ECO:0000256" key="11">
    <source>
        <dbReference type="ARBA" id="ARBA00023136"/>
    </source>
</evidence>
<comment type="similarity">
    <text evidence="13">Belongs to the polygalacturonase-inhibiting protein family.</text>
</comment>
<dbReference type="FunFam" id="3.80.10.10:FF:000400">
    <property type="entry name" value="Nuclear pore complex protein NUP107"/>
    <property type="match status" value="1"/>
</dbReference>
<dbReference type="SMART" id="SM00369">
    <property type="entry name" value="LRR_TYP"/>
    <property type="match status" value="4"/>
</dbReference>
<keyword evidence="3" id="KW-0134">Cell wall</keyword>
<comment type="subcellular location">
    <subcellularLocation>
        <location evidence="1">Membrane</location>
        <topology evidence="1">Peripheral membrane protein</topology>
    </subcellularLocation>
    <subcellularLocation>
        <location evidence="2">Secreted</location>
        <location evidence="2">Cell wall</location>
    </subcellularLocation>
</comment>